<dbReference type="EMBL" id="JAACXV010000237">
    <property type="protein sequence ID" value="KAF7281529.1"/>
    <property type="molecule type" value="Genomic_DNA"/>
</dbReference>
<dbReference type="OrthoDB" id="10065579at2759"/>
<dbReference type="Proteomes" id="UP000625711">
    <property type="component" value="Unassembled WGS sequence"/>
</dbReference>
<organism evidence="1 2">
    <name type="scientific">Rhynchophorus ferrugineus</name>
    <name type="common">Red palm weevil</name>
    <name type="synonym">Curculio ferrugineus</name>
    <dbReference type="NCBI Taxonomy" id="354439"/>
    <lineage>
        <taxon>Eukaryota</taxon>
        <taxon>Metazoa</taxon>
        <taxon>Ecdysozoa</taxon>
        <taxon>Arthropoda</taxon>
        <taxon>Hexapoda</taxon>
        <taxon>Insecta</taxon>
        <taxon>Pterygota</taxon>
        <taxon>Neoptera</taxon>
        <taxon>Endopterygota</taxon>
        <taxon>Coleoptera</taxon>
        <taxon>Polyphaga</taxon>
        <taxon>Cucujiformia</taxon>
        <taxon>Curculionidae</taxon>
        <taxon>Dryophthorinae</taxon>
        <taxon>Rhynchophorus</taxon>
    </lineage>
</organism>
<dbReference type="InterPro" id="IPR052709">
    <property type="entry name" value="Transposase-MT_Hybrid"/>
</dbReference>
<dbReference type="InterPro" id="IPR036397">
    <property type="entry name" value="RNaseH_sf"/>
</dbReference>
<dbReference type="PANTHER" id="PTHR46060:SF1">
    <property type="entry name" value="MARINER MOS1 TRANSPOSASE-LIKE PROTEIN"/>
    <property type="match status" value="1"/>
</dbReference>
<proteinExistence type="predicted"/>
<name>A0A834IIM5_RHYFE</name>
<dbReference type="PANTHER" id="PTHR46060">
    <property type="entry name" value="MARINER MOS1 TRANSPOSASE-LIKE PROTEIN"/>
    <property type="match status" value="1"/>
</dbReference>
<reference evidence="1" key="1">
    <citation type="submission" date="2020-08" db="EMBL/GenBank/DDBJ databases">
        <title>Genome sequencing and assembly of the red palm weevil Rhynchophorus ferrugineus.</title>
        <authorList>
            <person name="Dias G.B."/>
            <person name="Bergman C.M."/>
            <person name="Manee M."/>
        </authorList>
    </citation>
    <scope>NUCLEOTIDE SEQUENCE</scope>
    <source>
        <strain evidence="1">AA-2017</strain>
        <tissue evidence="1">Whole larva</tissue>
    </source>
</reference>
<dbReference type="AlphaFoldDB" id="A0A834IIM5"/>
<sequence length="87" mass="9980">MSGEDGECSGRPKQVVTDENVKKIHKMILNDDLKRMLAGKKFSLNEEVIAETEAYFKAKDKSYYKNGIEKLEGRYNQCITLKGNYVE</sequence>
<keyword evidence="2" id="KW-1185">Reference proteome</keyword>
<dbReference type="Gene3D" id="3.30.420.10">
    <property type="entry name" value="Ribonuclease H-like superfamily/Ribonuclease H"/>
    <property type="match status" value="1"/>
</dbReference>
<comment type="caution">
    <text evidence="1">The sequence shown here is derived from an EMBL/GenBank/DDBJ whole genome shotgun (WGS) entry which is preliminary data.</text>
</comment>
<protein>
    <submittedName>
        <fullName evidence="1">Uncharacterized protein</fullName>
    </submittedName>
</protein>
<accession>A0A834IIM5</accession>
<evidence type="ECO:0000313" key="1">
    <source>
        <dbReference type="EMBL" id="KAF7281529.1"/>
    </source>
</evidence>
<dbReference type="GO" id="GO:0003676">
    <property type="term" value="F:nucleic acid binding"/>
    <property type="evidence" value="ECO:0007669"/>
    <property type="project" value="InterPro"/>
</dbReference>
<gene>
    <name evidence="1" type="ORF">GWI33_004565</name>
</gene>
<evidence type="ECO:0000313" key="2">
    <source>
        <dbReference type="Proteomes" id="UP000625711"/>
    </source>
</evidence>